<dbReference type="GO" id="GO:0016787">
    <property type="term" value="F:hydrolase activity"/>
    <property type="evidence" value="ECO:0007669"/>
    <property type="project" value="UniProtKB-KW"/>
</dbReference>
<dbReference type="AlphaFoldDB" id="A0A1L7CXZ3"/>
<proteinExistence type="predicted"/>
<dbReference type="SMART" id="SM00849">
    <property type="entry name" value="Lactamase_B"/>
    <property type="match status" value="1"/>
</dbReference>
<keyword evidence="2" id="KW-0479">Metal-binding</keyword>
<dbReference type="PANTHER" id="PTHR46233:SF3">
    <property type="entry name" value="HYDROXYACYLGLUTATHIONE HYDROLASE GLOC"/>
    <property type="match status" value="1"/>
</dbReference>
<evidence type="ECO:0000256" key="4">
    <source>
        <dbReference type="ARBA" id="ARBA00022833"/>
    </source>
</evidence>
<feature type="domain" description="Metallo-beta-lactamase" evidence="5">
    <location>
        <begin position="12"/>
        <end position="209"/>
    </location>
</feature>
<gene>
    <name evidence="6" type="ORF">CSPHI_06125</name>
</gene>
<comment type="cofactor">
    <cofactor evidence="1">
        <name>Zn(2+)</name>
        <dbReference type="ChEBI" id="CHEBI:29105"/>
    </cofactor>
</comment>
<dbReference type="Pfam" id="PF00753">
    <property type="entry name" value="Lactamase_B"/>
    <property type="match status" value="1"/>
</dbReference>
<reference evidence="6 7" key="1">
    <citation type="submission" date="2014-08" db="EMBL/GenBank/DDBJ databases">
        <title>Complete genome sequence of Corynebacterium sphenisci CECT 5990(T) (=DSM 44792(T)), isolated from healthy wild penguins.</title>
        <authorList>
            <person name="Ruckert C."/>
            <person name="Albersmeier A."/>
            <person name="Winkler A."/>
            <person name="Kalinowski J."/>
        </authorList>
    </citation>
    <scope>NUCLEOTIDE SEQUENCE [LARGE SCALE GENOMIC DNA]</scope>
    <source>
        <strain evidence="6 7">DSM 44792</strain>
    </source>
</reference>
<dbReference type="InterPro" id="IPR001279">
    <property type="entry name" value="Metallo-B-lactamas"/>
</dbReference>
<dbReference type="PANTHER" id="PTHR46233">
    <property type="entry name" value="HYDROXYACYLGLUTATHIONE HYDROLASE GLOC"/>
    <property type="match status" value="1"/>
</dbReference>
<keyword evidence="4" id="KW-0862">Zinc</keyword>
<keyword evidence="7" id="KW-1185">Reference proteome</keyword>
<evidence type="ECO:0000256" key="2">
    <source>
        <dbReference type="ARBA" id="ARBA00022723"/>
    </source>
</evidence>
<keyword evidence="3" id="KW-0378">Hydrolase</keyword>
<organism evidence="6 7">
    <name type="scientific">Corynebacterium sphenisci DSM 44792</name>
    <dbReference type="NCBI Taxonomy" id="1437874"/>
    <lineage>
        <taxon>Bacteria</taxon>
        <taxon>Bacillati</taxon>
        <taxon>Actinomycetota</taxon>
        <taxon>Actinomycetes</taxon>
        <taxon>Mycobacteriales</taxon>
        <taxon>Corynebacteriaceae</taxon>
        <taxon>Corynebacterium</taxon>
    </lineage>
</organism>
<dbReference type="EMBL" id="CP009248">
    <property type="protein sequence ID" value="APT90687.1"/>
    <property type="molecule type" value="Genomic_DNA"/>
</dbReference>
<dbReference type="OrthoDB" id="9802991at2"/>
<evidence type="ECO:0000259" key="5">
    <source>
        <dbReference type="SMART" id="SM00849"/>
    </source>
</evidence>
<dbReference type="InterPro" id="IPR036866">
    <property type="entry name" value="RibonucZ/Hydroxyglut_hydro"/>
</dbReference>
<dbReference type="STRING" id="1437874.CSPHI_06125"/>
<dbReference type="Gene3D" id="3.60.15.10">
    <property type="entry name" value="Ribonuclease Z/Hydroxyacylglutathione hydrolase-like"/>
    <property type="match status" value="1"/>
</dbReference>
<dbReference type="InterPro" id="IPR051453">
    <property type="entry name" value="MBL_Glyoxalase_II"/>
</dbReference>
<evidence type="ECO:0000256" key="3">
    <source>
        <dbReference type="ARBA" id="ARBA00022801"/>
    </source>
</evidence>
<sequence length="229" mass="23405">MEIIGFAAGPLQTNCYLVTGVAADPEAGAGAPARPCIVIDPGMGAAARVRELCAEHGLAPEAVLLTHGHIDHTRDSTEVQREHGAPVRINAHDRFMVANPVIGAGLNLGAMFNVAAMDPPEDPGDLPDGAELALAGLTVRVSHAPGHSPGSVMLRVADGAEEVLFTGDVLFAGSIGRTDLPASDPAAMLASLRDRVLPLPDGLPILPGHGPGSTIGAERAGNPFLAQVR</sequence>
<evidence type="ECO:0000313" key="7">
    <source>
        <dbReference type="Proteomes" id="UP000185469"/>
    </source>
</evidence>
<name>A0A1L7CXZ3_9CORY</name>
<dbReference type="CDD" id="cd06262">
    <property type="entry name" value="metallo-hydrolase-like_MBL-fold"/>
    <property type="match status" value="1"/>
</dbReference>
<dbReference type="Proteomes" id="UP000185469">
    <property type="component" value="Chromosome"/>
</dbReference>
<dbReference type="GO" id="GO:0046872">
    <property type="term" value="F:metal ion binding"/>
    <property type="evidence" value="ECO:0007669"/>
    <property type="project" value="UniProtKB-KW"/>
</dbReference>
<accession>A0A1L7CXZ3</accession>
<protein>
    <recommendedName>
        <fullName evidence="5">Metallo-beta-lactamase domain-containing protein</fullName>
    </recommendedName>
</protein>
<evidence type="ECO:0000313" key="6">
    <source>
        <dbReference type="EMBL" id="APT90687.1"/>
    </source>
</evidence>
<evidence type="ECO:0000256" key="1">
    <source>
        <dbReference type="ARBA" id="ARBA00001947"/>
    </source>
</evidence>
<dbReference type="SUPFAM" id="SSF56281">
    <property type="entry name" value="Metallo-hydrolase/oxidoreductase"/>
    <property type="match status" value="1"/>
</dbReference>
<dbReference type="KEGG" id="csph:CSPHI_06125"/>